<comment type="caution">
    <text evidence="2">The sequence shown here is derived from an EMBL/GenBank/DDBJ whole genome shotgun (WGS) entry which is preliminary data.</text>
</comment>
<dbReference type="InterPro" id="IPR027843">
    <property type="entry name" value="DUF4440"/>
</dbReference>
<dbReference type="Gene3D" id="3.10.450.50">
    <property type="match status" value="1"/>
</dbReference>
<evidence type="ECO:0000259" key="1">
    <source>
        <dbReference type="Pfam" id="PF14534"/>
    </source>
</evidence>
<dbReference type="Pfam" id="PF14534">
    <property type="entry name" value="DUF4440"/>
    <property type="match status" value="1"/>
</dbReference>
<protein>
    <submittedName>
        <fullName evidence="2">DUF4440 domain-containing protein</fullName>
    </submittedName>
</protein>
<gene>
    <name evidence="2" type="ORF">FW778_15345</name>
</gene>
<reference evidence="2 3" key="1">
    <citation type="submission" date="2019-09" db="EMBL/GenBank/DDBJ databases">
        <title>Draft genome sequence of Ginsengibacter sp. BR5-29.</title>
        <authorList>
            <person name="Im W.-T."/>
        </authorList>
    </citation>
    <scope>NUCLEOTIDE SEQUENCE [LARGE SCALE GENOMIC DNA]</scope>
    <source>
        <strain evidence="2 3">BR5-29</strain>
    </source>
</reference>
<organism evidence="2 3">
    <name type="scientific">Ginsengibacter hankyongi</name>
    <dbReference type="NCBI Taxonomy" id="2607284"/>
    <lineage>
        <taxon>Bacteria</taxon>
        <taxon>Pseudomonadati</taxon>
        <taxon>Bacteroidota</taxon>
        <taxon>Chitinophagia</taxon>
        <taxon>Chitinophagales</taxon>
        <taxon>Chitinophagaceae</taxon>
        <taxon>Ginsengibacter</taxon>
    </lineage>
</organism>
<keyword evidence="3" id="KW-1185">Reference proteome</keyword>
<dbReference type="SUPFAM" id="SSF54427">
    <property type="entry name" value="NTF2-like"/>
    <property type="match status" value="1"/>
</dbReference>
<dbReference type="RefSeq" id="WP_150415686.1">
    <property type="nucleotide sequence ID" value="NZ_VYQF01000004.1"/>
</dbReference>
<name>A0A5J5IEI6_9BACT</name>
<sequence>MRKFLFSLFLLIVFDSCNPKQASLTEGEVISVINRFDNGWEHKNMKEVDSVLSPSYIYFTRSGGTFSRDSVVATAGESSYLLKDMSRSEFETTIYDNTAIVSTRWKGKGMYRGSPFDEDQRCSIVVVKNGDKVEILSEHCTPIQETKVFH</sequence>
<accession>A0A5J5IEI6</accession>
<evidence type="ECO:0000313" key="3">
    <source>
        <dbReference type="Proteomes" id="UP000326903"/>
    </source>
</evidence>
<proteinExistence type="predicted"/>
<dbReference type="EMBL" id="VYQF01000004">
    <property type="protein sequence ID" value="KAA9038126.1"/>
    <property type="molecule type" value="Genomic_DNA"/>
</dbReference>
<dbReference type="AlphaFoldDB" id="A0A5J5IEI6"/>
<feature type="domain" description="DUF4440" evidence="1">
    <location>
        <begin position="30"/>
        <end position="131"/>
    </location>
</feature>
<evidence type="ECO:0000313" key="2">
    <source>
        <dbReference type="EMBL" id="KAA9038126.1"/>
    </source>
</evidence>
<dbReference type="InterPro" id="IPR032710">
    <property type="entry name" value="NTF2-like_dom_sf"/>
</dbReference>
<dbReference type="Proteomes" id="UP000326903">
    <property type="component" value="Unassembled WGS sequence"/>
</dbReference>